<gene>
    <name evidence="1" type="ORF">PO127_06675</name>
</gene>
<reference evidence="1" key="1">
    <citation type="submission" date="2022-10" db="EMBL/GenBank/DDBJ databases">
        <title>Human gut microbiome strain richness.</title>
        <authorList>
            <person name="Chen-Liaw A."/>
        </authorList>
    </citation>
    <scope>NUCLEOTIDE SEQUENCE</scope>
    <source>
        <strain evidence="1">1001283st1_A3_1001283B150304_161114</strain>
    </source>
</reference>
<comment type="caution">
    <text evidence="1">The sequence shown here is derived from an EMBL/GenBank/DDBJ whole genome shotgun (WGS) entry which is preliminary data.</text>
</comment>
<dbReference type="InterPro" id="IPR015915">
    <property type="entry name" value="Kelch-typ_b-propeller"/>
</dbReference>
<dbReference type="RefSeq" id="WP_008760184.1">
    <property type="nucleotide sequence ID" value="NZ_CAXUFQ010000044.1"/>
</dbReference>
<dbReference type="AlphaFoldDB" id="A0AAP3SDF0"/>
<organism evidence="1 2">
    <name type="scientific">Bacteroides thetaiotaomicron</name>
    <dbReference type="NCBI Taxonomy" id="818"/>
    <lineage>
        <taxon>Bacteria</taxon>
        <taxon>Pseudomonadati</taxon>
        <taxon>Bacteroidota</taxon>
        <taxon>Bacteroidia</taxon>
        <taxon>Bacteroidales</taxon>
        <taxon>Bacteroidaceae</taxon>
        <taxon>Bacteroides</taxon>
    </lineage>
</organism>
<evidence type="ECO:0000313" key="2">
    <source>
        <dbReference type="Proteomes" id="UP001217776"/>
    </source>
</evidence>
<dbReference type="Pfam" id="PF24996">
    <property type="entry name" value="NANM"/>
    <property type="match status" value="1"/>
</dbReference>
<dbReference type="SUPFAM" id="SSF117281">
    <property type="entry name" value="Kelch motif"/>
    <property type="match status" value="1"/>
</dbReference>
<dbReference type="InterPro" id="IPR056734">
    <property type="entry name" value="NANM"/>
</dbReference>
<dbReference type="InterPro" id="IPR019937">
    <property type="entry name" value="Cycl-permuted_mutarotase"/>
</dbReference>
<accession>A0AAP3SDF0</accession>
<dbReference type="EMBL" id="JAQNVG010000008">
    <property type="protein sequence ID" value="MDC2235433.1"/>
    <property type="molecule type" value="Genomic_DNA"/>
</dbReference>
<dbReference type="Proteomes" id="UP001217776">
    <property type="component" value="Unassembled WGS sequence"/>
</dbReference>
<dbReference type="PANTHER" id="PTHR45632:SF14">
    <property type="entry name" value="KELCH-LIKE PROTEIN 33"/>
    <property type="match status" value="1"/>
</dbReference>
<evidence type="ECO:0000313" key="1">
    <source>
        <dbReference type="EMBL" id="MDC2235433.1"/>
    </source>
</evidence>
<sequence length="388" mass="42119">MNFINPFKKMWNSQKYSIIYMIVGLGLSTCIPPGDTFSRDVRIELMSGFPDGESGYDLGVSGCYAGKLGDFLIMAGGCNFPDKPLSEGGGKRYYKGIYVARVNDSSVLHWVKVGNLPVEAAYGATVSLPDRLIFIGGSNSSGRLSSVLSFSFDCMKELGVACEILPSLPCTFDNMSATLLGDTLYVLGGYRNGIPSCSMFSFCLSNYSGGWTEVFFPGKPRVQPVCASLFGNLYIWGGFIPGKESSVLTDGLCYQPASGQWQVLRAPLTTEGQPLTLTGGASVSYGDTLVICAGGVNRDIFEDAISGRYKKVCESEYLLQPVEWYHFNDQLLAYDVRLGEWIRIGTPSPMLARAGASLVLFGEALFYIGGELKPGVRTSDICRISFQE</sequence>
<name>A0AAP3SDF0_BACT4</name>
<dbReference type="PANTHER" id="PTHR45632">
    <property type="entry name" value="LD33804P"/>
    <property type="match status" value="1"/>
</dbReference>
<proteinExistence type="predicted"/>
<dbReference type="NCBIfam" id="TIGR03548">
    <property type="entry name" value="mutarot_permut"/>
    <property type="match status" value="1"/>
</dbReference>
<dbReference type="Gene3D" id="2.120.10.80">
    <property type="entry name" value="Kelch-type beta propeller"/>
    <property type="match status" value="1"/>
</dbReference>
<protein>
    <submittedName>
        <fullName evidence="1">Cyclically-permuted mutarotase family protein</fullName>
    </submittedName>
</protein>